<dbReference type="AlphaFoldDB" id="A0A7X0NVP7"/>
<dbReference type="InterPro" id="IPR002505">
    <property type="entry name" value="PTA_PTB"/>
</dbReference>
<feature type="domain" description="Phosphate acetyl/butaryl transferase" evidence="1">
    <location>
        <begin position="31"/>
        <end position="57"/>
    </location>
</feature>
<dbReference type="Pfam" id="PF01515">
    <property type="entry name" value="PTA_PTB"/>
    <property type="match status" value="1"/>
</dbReference>
<dbReference type="EMBL" id="JACHMI010000001">
    <property type="protein sequence ID" value="MBB6550509.1"/>
    <property type="molecule type" value="Genomic_DNA"/>
</dbReference>
<reference evidence="2 3" key="1">
    <citation type="submission" date="2020-08" db="EMBL/GenBank/DDBJ databases">
        <title>Sequencing the genomes of 1000 actinobacteria strains.</title>
        <authorList>
            <person name="Klenk H.-P."/>
        </authorList>
    </citation>
    <scope>NUCLEOTIDE SEQUENCE [LARGE SCALE GENOMIC DNA]</scope>
    <source>
        <strain evidence="2 3">DSM 43768</strain>
    </source>
</reference>
<keyword evidence="3" id="KW-1185">Reference proteome</keyword>
<organism evidence="2 3">
    <name type="scientific">Nonomuraea rubra</name>
    <dbReference type="NCBI Taxonomy" id="46180"/>
    <lineage>
        <taxon>Bacteria</taxon>
        <taxon>Bacillati</taxon>
        <taxon>Actinomycetota</taxon>
        <taxon>Actinomycetes</taxon>
        <taxon>Streptosporangiales</taxon>
        <taxon>Streptosporangiaceae</taxon>
        <taxon>Nonomuraea</taxon>
    </lineage>
</organism>
<dbReference type="InterPro" id="IPR042113">
    <property type="entry name" value="P_AcTrfase_dom1"/>
</dbReference>
<dbReference type="Gene3D" id="3.40.50.10950">
    <property type="match status" value="1"/>
</dbReference>
<evidence type="ECO:0000313" key="2">
    <source>
        <dbReference type="EMBL" id="MBB6550509.1"/>
    </source>
</evidence>
<proteinExistence type="predicted"/>
<gene>
    <name evidence="2" type="ORF">HD593_005304</name>
</gene>
<dbReference type="Proteomes" id="UP000565579">
    <property type="component" value="Unassembled WGS sequence"/>
</dbReference>
<evidence type="ECO:0000259" key="1">
    <source>
        <dbReference type="Pfam" id="PF01515"/>
    </source>
</evidence>
<sequence length="79" mass="8520">MSRLLLDDYLSWIGAAPLVTAEEIVLATRMEGLRKPVNDLSRGTTVADIVTTVAVTAAQVRDNEPSLAGDELPKVAEHF</sequence>
<evidence type="ECO:0000313" key="3">
    <source>
        <dbReference type="Proteomes" id="UP000565579"/>
    </source>
</evidence>
<accession>A0A7X0NVP7</accession>
<comment type="caution">
    <text evidence="2">The sequence shown here is derived from an EMBL/GenBank/DDBJ whole genome shotgun (WGS) entry which is preliminary data.</text>
</comment>
<dbReference type="GO" id="GO:0016746">
    <property type="term" value="F:acyltransferase activity"/>
    <property type="evidence" value="ECO:0007669"/>
    <property type="project" value="InterPro"/>
</dbReference>
<protein>
    <recommendedName>
        <fullName evidence="1">Phosphate acetyl/butaryl transferase domain-containing protein</fullName>
    </recommendedName>
</protein>
<name>A0A7X0NVP7_9ACTN</name>
<dbReference type="RefSeq" id="WP_185104768.1">
    <property type="nucleotide sequence ID" value="NZ_BAAAXY010000246.1"/>
</dbReference>